<sequence>MNQDLESKKIPALLFQLSLPAITSMLISAVYNIVDRIFVEKISPLALSGVGITMPIQILQMAFVLLIGIGSSTLISIKLGEKKAHEAEVILHQAYKYIMISMALFSLIMILFMNPILDILNVSKEVYPYAKDYIFIMVIGSIFGLPGFCLNNSLRAIGKASISMKIVVSSAVINILLDPLFIFTFNMGVKGAALATVISQTYVTVMVFWLFAKSKNFPINLKFIMPVEKSFIKEIIQNGAPSFYMQIFATVVNIIFNRAVVQYGNDLYLAAMTIVQAVYSFYHMVVVGIVQGAQPIAGYNFGAKRYDRVRETLILTLGSAFVISISIFGIIQLYPSILSGIFTSNQELLSLTNYSMKLYLFMLPLIGLHTVSSQYFQAVGKPKKASILSLLRYGLILIPLLFVLPHYLGIQGVFISNVISDFIASSVAIFFISKELYYLKSNL</sequence>
<proteinExistence type="inferred from homology"/>
<feature type="transmembrane region" description="Helical" evidence="10">
    <location>
        <begin position="133"/>
        <end position="154"/>
    </location>
</feature>
<dbReference type="GO" id="GO:0015297">
    <property type="term" value="F:antiporter activity"/>
    <property type="evidence" value="ECO:0007669"/>
    <property type="project" value="InterPro"/>
</dbReference>
<dbReference type="Pfam" id="PF01554">
    <property type="entry name" value="MatE"/>
    <property type="match status" value="2"/>
</dbReference>
<dbReference type="GO" id="GO:0042910">
    <property type="term" value="F:xenobiotic transmembrane transporter activity"/>
    <property type="evidence" value="ECO:0007669"/>
    <property type="project" value="InterPro"/>
</dbReference>
<reference evidence="12" key="1">
    <citation type="submission" date="2017-02" db="EMBL/GenBank/DDBJ databases">
        <authorList>
            <person name="Varghese N."/>
            <person name="Submissions S."/>
        </authorList>
    </citation>
    <scope>NUCLEOTIDE SEQUENCE [LARGE SCALE GENOMIC DNA]</scope>
    <source>
        <strain evidence="12">ATCC 35199</strain>
    </source>
</reference>
<evidence type="ECO:0000313" key="12">
    <source>
        <dbReference type="Proteomes" id="UP000243406"/>
    </source>
</evidence>
<feature type="transmembrane region" description="Helical" evidence="10">
    <location>
        <begin position="54"/>
        <end position="75"/>
    </location>
</feature>
<dbReference type="PANTHER" id="PTHR43823:SF3">
    <property type="entry name" value="MULTIDRUG EXPORT PROTEIN MEPA"/>
    <property type="match status" value="1"/>
</dbReference>
<dbReference type="NCBIfam" id="TIGR00797">
    <property type="entry name" value="matE"/>
    <property type="match status" value="1"/>
</dbReference>
<dbReference type="PANTHER" id="PTHR43823">
    <property type="entry name" value="SPORULATION PROTEIN YKVU"/>
    <property type="match status" value="1"/>
</dbReference>
<evidence type="ECO:0000256" key="3">
    <source>
        <dbReference type="ARBA" id="ARBA00022106"/>
    </source>
</evidence>
<evidence type="ECO:0000256" key="10">
    <source>
        <dbReference type="SAM" id="Phobius"/>
    </source>
</evidence>
<evidence type="ECO:0000256" key="4">
    <source>
        <dbReference type="ARBA" id="ARBA00022448"/>
    </source>
</evidence>
<keyword evidence="6 10" id="KW-0812">Transmembrane</keyword>
<evidence type="ECO:0000256" key="7">
    <source>
        <dbReference type="ARBA" id="ARBA00022989"/>
    </source>
</evidence>
<evidence type="ECO:0000256" key="5">
    <source>
        <dbReference type="ARBA" id="ARBA00022475"/>
    </source>
</evidence>
<feature type="transmembrane region" description="Helical" evidence="10">
    <location>
        <begin position="12"/>
        <end position="34"/>
    </location>
</feature>
<feature type="transmembrane region" description="Helical" evidence="10">
    <location>
        <begin position="166"/>
        <end position="185"/>
    </location>
</feature>
<evidence type="ECO:0000256" key="1">
    <source>
        <dbReference type="ARBA" id="ARBA00004651"/>
    </source>
</evidence>
<keyword evidence="7 10" id="KW-1133">Transmembrane helix</keyword>
<feature type="transmembrane region" description="Helical" evidence="10">
    <location>
        <begin position="243"/>
        <end position="261"/>
    </location>
</feature>
<dbReference type="CDD" id="cd13143">
    <property type="entry name" value="MATE_MepA_like"/>
    <property type="match status" value="1"/>
</dbReference>
<feature type="transmembrane region" description="Helical" evidence="10">
    <location>
        <begin position="267"/>
        <end position="292"/>
    </location>
</feature>
<evidence type="ECO:0000256" key="9">
    <source>
        <dbReference type="ARBA" id="ARBA00023251"/>
    </source>
</evidence>
<gene>
    <name evidence="11" type="ORF">SAMN02745120_0655</name>
</gene>
<evidence type="ECO:0000256" key="2">
    <source>
        <dbReference type="ARBA" id="ARBA00008417"/>
    </source>
</evidence>
<feature type="transmembrane region" description="Helical" evidence="10">
    <location>
        <begin position="95"/>
        <end position="113"/>
    </location>
</feature>
<dbReference type="GO" id="GO:0005886">
    <property type="term" value="C:plasma membrane"/>
    <property type="evidence" value="ECO:0007669"/>
    <property type="project" value="UniProtKB-SubCell"/>
</dbReference>
<evidence type="ECO:0000256" key="8">
    <source>
        <dbReference type="ARBA" id="ARBA00023136"/>
    </source>
</evidence>
<dbReference type="Proteomes" id="UP000243406">
    <property type="component" value="Unassembled WGS sequence"/>
</dbReference>
<name>A0A1T5A2F5_9FIRM</name>
<keyword evidence="9" id="KW-0046">Antibiotic resistance</keyword>
<organism evidence="11 12">
    <name type="scientific">Acetoanaerobium noterae</name>
    <dbReference type="NCBI Taxonomy" id="745369"/>
    <lineage>
        <taxon>Bacteria</taxon>
        <taxon>Bacillati</taxon>
        <taxon>Bacillota</taxon>
        <taxon>Clostridia</taxon>
        <taxon>Peptostreptococcales</taxon>
        <taxon>Filifactoraceae</taxon>
        <taxon>Acetoanaerobium</taxon>
    </lineage>
</organism>
<feature type="transmembrane region" description="Helical" evidence="10">
    <location>
        <begin position="191"/>
        <end position="212"/>
    </location>
</feature>
<dbReference type="RefSeq" id="WP_079588609.1">
    <property type="nucleotide sequence ID" value="NZ_FUYN01000001.1"/>
</dbReference>
<comment type="subcellular location">
    <subcellularLocation>
        <location evidence="1">Cell membrane</location>
        <topology evidence="1">Multi-pass membrane protein</topology>
    </subcellularLocation>
</comment>
<feature type="transmembrane region" description="Helical" evidence="10">
    <location>
        <begin position="313"/>
        <end position="338"/>
    </location>
</feature>
<dbReference type="InterPro" id="IPR045070">
    <property type="entry name" value="MATE_MepA-like"/>
</dbReference>
<dbReference type="AlphaFoldDB" id="A0A1T5A2F5"/>
<keyword evidence="4" id="KW-0813">Transport</keyword>
<keyword evidence="12" id="KW-1185">Reference proteome</keyword>
<evidence type="ECO:0000256" key="6">
    <source>
        <dbReference type="ARBA" id="ARBA00022692"/>
    </source>
</evidence>
<dbReference type="InterPro" id="IPR048279">
    <property type="entry name" value="MdtK-like"/>
</dbReference>
<dbReference type="InterPro" id="IPR002528">
    <property type="entry name" value="MATE_fam"/>
</dbReference>
<dbReference type="InterPro" id="IPR051327">
    <property type="entry name" value="MATE_MepA_subfamily"/>
</dbReference>
<keyword evidence="8 10" id="KW-0472">Membrane</keyword>
<evidence type="ECO:0000313" key="11">
    <source>
        <dbReference type="EMBL" id="SKB28813.1"/>
    </source>
</evidence>
<comment type="similarity">
    <text evidence="2">Belongs to the multi antimicrobial extrusion (MATE) (TC 2.A.66.1) family. MepA subfamily.</text>
</comment>
<dbReference type="EMBL" id="FUYN01000001">
    <property type="protein sequence ID" value="SKB28813.1"/>
    <property type="molecule type" value="Genomic_DNA"/>
</dbReference>
<dbReference type="GO" id="GO:0046677">
    <property type="term" value="P:response to antibiotic"/>
    <property type="evidence" value="ECO:0007669"/>
    <property type="project" value="UniProtKB-KW"/>
</dbReference>
<feature type="transmembrane region" description="Helical" evidence="10">
    <location>
        <begin position="358"/>
        <end position="378"/>
    </location>
</feature>
<keyword evidence="5" id="KW-1003">Cell membrane</keyword>
<protein>
    <recommendedName>
        <fullName evidence="3">Multidrug export protein MepA</fullName>
    </recommendedName>
</protein>
<dbReference type="OrthoDB" id="9811110at2"/>
<feature type="transmembrane region" description="Helical" evidence="10">
    <location>
        <begin position="390"/>
        <end position="408"/>
    </location>
</feature>
<dbReference type="PIRSF" id="PIRSF006603">
    <property type="entry name" value="DinF"/>
    <property type="match status" value="1"/>
</dbReference>
<accession>A0A1T5A2F5</accession>